<proteinExistence type="predicted"/>
<accession>A0A7E4ZYS2</accession>
<keyword evidence="1" id="KW-1133">Transmembrane helix</keyword>
<evidence type="ECO:0000256" key="2">
    <source>
        <dbReference type="SAM" id="SignalP"/>
    </source>
</evidence>
<dbReference type="Proteomes" id="UP000492821">
    <property type="component" value="Unassembled WGS sequence"/>
</dbReference>
<dbReference type="AlphaFoldDB" id="A0A7E4ZYS2"/>
<evidence type="ECO:0000313" key="3">
    <source>
        <dbReference type="Proteomes" id="UP000492821"/>
    </source>
</evidence>
<keyword evidence="2" id="KW-0732">Signal</keyword>
<protein>
    <submittedName>
        <fullName evidence="4">Protein quiver</fullName>
    </submittedName>
</protein>
<organism evidence="3 4">
    <name type="scientific">Panagrellus redivivus</name>
    <name type="common">Microworm</name>
    <dbReference type="NCBI Taxonomy" id="6233"/>
    <lineage>
        <taxon>Eukaryota</taxon>
        <taxon>Metazoa</taxon>
        <taxon>Ecdysozoa</taxon>
        <taxon>Nematoda</taxon>
        <taxon>Chromadorea</taxon>
        <taxon>Rhabditida</taxon>
        <taxon>Tylenchina</taxon>
        <taxon>Panagrolaimomorpha</taxon>
        <taxon>Panagrolaimoidea</taxon>
        <taxon>Panagrolaimidae</taxon>
        <taxon>Panagrellus</taxon>
    </lineage>
</organism>
<sequence>MAMNAVFLLFFTPLAVTALQCYSCFETWGAANPLNFKFENVSCAAGITPRDCNGTCYTFKLSHETGGHHHGCHPGQLTPGFNGGCIIGKTDSDRGTYVICSCKSNGCNGVDNDVYKWEANFTNSDPGLHHPSKTNFIFCYFLYAILTLTIFALPN</sequence>
<keyword evidence="1" id="KW-0472">Membrane</keyword>
<reference evidence="4" key="2">
    <citation type="submission" date="2020-10" db="UniProtKB">
        <authorList>
            <consortium name="WormBaseParasite"/>
        </authorList>
    </citation>
    <scope>IDENTIFICATION</scope>
</reference>
<feature type="signal peptide" evidence="2">
    <location>
        <begin position="1"/>
        <end position="18"/>
    </location>
</feature>
<evidence type="ECO:0000313" key="4">
    <source>
        <dbReference type="WBParaSite" id="Pan_g3548.t1"/>
    </source>
</evidence>
<name>A0A7E4ZYS2_PANRE</name>
<feature type="chain" id="PRO_5028967322" evidence="2">
    <location>
        <begin position="19"/>
        <end position="155"/>
    </location>
</feature>
<feature type="transmembrane region" description="Helical" evidence="1">
    <location>
        <begin position="135"/>
        <end position="153"/>
    </location>
</feature>
<evidence type="ECO:0000256" key="1">
    <source>
        <dbReference type="SAM" id="Phobius"/>
    </source>
</evidence>
<dbReference type="WBParaSite" id="Pan_g3548.t1">
    <property type="protein sequence ID" value="Pan_g3548.t1"/>
    <property type="gene ID" value="Pan_g3548"/>
</dbReference>
<keyword evidence="1" id="KW-0812">Transmembrane</keyword>
<reference evidence="3" key="1">
    <citation type="journal article" date="2013" name="Genetics">
        <title>The draft genome and transcriptome of Panagrellus redivivus are shaped by the harsh demands of a free-living lifestyle.</title>
        <authorList>
            <person name="Srinivasan J."/>
            <person name="Dillman A.R."/>
            <person name="Macchietto M.G."/>
            <person name="Heikkinen L."/>
            <person name="Lakso M."/>
            <person name="Fracchia K.M."/>
            <person name="Antoshechkin I."/>
            <person name="Mortazavi A."/>
            <person name="Wong G."/>
            <person name="Sternberg P.W."/>
        </authorList>
    </citation>
    <scope>NUCLEOTIDE SEQUENCE [LARGE SCALE GENOMIC DNA]</scope>
    <source>
        <strain evidence="3">MT8872</strain>
    </source>
</reference>
<keyword evidence="3" id="KW-1185">Reference proteome</keyword>